<dbReference type="AlphaFoldDB" id="A0A8H4LAA8"/>
<sequence>MENQQPQRRLLQPSDTSTAWYYMPGQCMPPLIHGTITQLGGRHPFTHPDEPRARATTQQLFPLQPADSVPRLDWSHFSDDLRDENSPAAQDWPHRPVLGEADDERRKHLEGIGAAPPGPFENNRQVGLTTW</sequence>
<feature type="compositionally biased region" description="Basic and acidic residues" evidence="1">
    <location>
        <begin position="73"/>
        <end position="85"/>
    </location>
</feature>
<name>A0A8H4LAA8_9HYPO</name>
<comment type="caution">
    <text evidence="2">The sequence shown here is derived from an EMBL/GenBank/DDBJ whole genome shotgun (WGS) entry which is preliminary data.</text>
</comment>
<dbReference type="EMBL" id="JAADYS010000984">
    <property type="protein sequence ID" value="KAF4465757.1"/>
    <property type="molecule type" value="Genomic_DNA"/>
</dbReference>
<dbReference type="Proteomes" id="UP000554235">
    <property type="component" value="Unassembled WGS sequence"/>
</dbReference>
<gene>
    <name evidence="2" type="ORF">FALBO_7391</name>
</gene>
<evidence type="ECO:0000313" key="3">
    <source>
        <dbReference type="Proteomes" id="UP000554235"/>
    </source>
</evidence>
<evidence type="ECO:0000313" key="2">
    <source>
        <dbReference type="EMBL" id="KAF4465757.1"/>
    </source>
</evidence>
<organism evidence="2 3">
    <name type="scientific">Fusarium albosuccineum</name>
    <dbReference type="NCBI Taxonomy" id="1237068"/>
    <lineage>
        <taxon>Eukaryota</taxon>
        <taxon>Fungi</taxon>
        <taxon>Dikarya</taxon>
        <taxon>Ascomycota</taxon>
        <taxon>Pezizomycotina</taxon>
        <taxon>Sordariomycetes</taxon>
        <taxon>Hypocreomycetidae</taxon>
        <taxon>Hypocreales</taxon>
        <taxon>Nectriaceae</taxon>
        <taxon>Fusarium</taxon>
        <taxon>Fusarium decemcellulare species complex</taxon>
    </lineage>
</organism>
<protein>
    <submittedName>
        <fullName evidence="2">Uncharacterized protein</fullName>
    </submittedName>
</protein>
<keyword evidence="3" id="KW-1185">Reference proteome</keyword>
<feature type="compositionally biased region" description="Polar residues" evidence="1">
    <location>
        <begin position="122"/>
        <end position="131"/>
    </location>
</feature>
<reference evidence="2 3" key="1">
    <citation type="submission" date="2020-01" db="EMBL/GenBank/DDBJ databases">
        <title>Identification and distribution of gene clusters putatively required for synthesis of sphingolipid metabolism inhibitors in phylogenetically diverse species of the filamentous fungus Fusarium.</title>
        <authorList>
            <person name="Kim H.-S."/>
            <person name="Busman M."/>
            <person name="Brown D.W."/>
            <person name="Divon H."/>
            <person name="Uhlig S."/>
            <person name="Proctor R.H."/>
        </authorList>
    </citation>
    <scope>NUCLEOTIDE SEQUENCE [LARGE SCALE GENOMIC DNA]</scope>
    <source>
        <strain evidence="2 3">NRRL 20459</strain>
    </source>
</reference>
<evidence type="ECO:0000256" key="1">
    <source>
        <dbReference type="SAM" id="MobiDB-lite"/>
    </source>
</evidence>
<accession>A0A8H4LAA8</accession>
<feature type="region of interest" description="Disordered" evidence="1">
    <location>
        <begin position="33"/>
        <end position="131"/>
    </location>
</feature>
<proteinExistence type="predicted"/>